<feature type="region of interest" description="Disordered" evidence="1">
    <location>
        <begin position="1"/>
        <end position="38"/>
    </location>
</feature>
<dbReference type="EMBL" id="MU002056">
    <property type="protein sequence ID" value="KAF2790760.1"/>
    <property type="molecule type" value="Genomic_DNA"/>
</dbReference>
<feature type="region of interest" description="Disordered" evidence="1">
    <location>
        <begin position="81"/>
        <end position="129"/>
    </location>
</feature>
<proteinExistence type="predicted"/>
<keyword evidence="3" id="KW-1185">Reference proteome</keyword>
<reference evidence="2" key="1">
    <citation type="journal article" date="2020" name="Stud. Mycol.">
        <title>101 Dothideomycetes genomes: a test case for predicting lifestyles and emergence of pathogens.</title>
        <authorList>
            <person name="Haridas S."/>
            <person name="Albert R."/>
            <person name="Binder M."/>
            <person name="Bloem J."/>
            <person name="Labutti K."/>
            <person name="Salamov A."/>
            <person name="Andreopoulos B."/>
            <person name="Baker S."/>
            <person name="Barry K."/>
            <person name="Bills G."/>
            <person name="Bluhm B."/>
            <person name="Cannon C."/>
            <person name="Castanera R."/>
            <person name="Culley D."/>
            <person name="Daum C."/>
            <person name="Ezra D."/>
            <person name="Gonzalez J."/>
            <person name="Henrissat B."/>
            <person name="Kuo A."/>
            <person name="Liang C."/>
            <person name="Lipzen A."/>
            <person name="Lutzoni F."/>
            <person name="Magnuson J."/>
            <person name="Mondo S."/>
            <person name="Nolan M."/>
            <person name="Ohm R."/>
            <person name="Pangilinan J."/>
            <person name="Park H.-J."/>
            <person name="Ramirez L."/>
            <person name="Alfaro M."/>
            <person name="Sun H."/>
            <person name="Tritt A."/>
            <person name="Yoshinaga Y."/>
            <person name="Zwiers L.-H."/>
            <person name="Turgeon B."/>
            <person name="Goodwin S."/>
            <person name="Spatafora J."/>
            <person name="Crous P."/>
            <person name="Grigoriev I."/>
        </authorList>
    </citation>
    <scope>NUCLEOTIDE SEQUENCE</scope>
    <source>
        <strain evidence="2">CBS 109.77</strain>
    </source>
</reference>
<dbReference type="OrthoDB" id="3933375at2759"/>
<organism evidence="2 3">
    <name type="scientific">Melanomma pulvis-pyrius CBS 109.77</name>
    <dbReference type="NCBI Taxonomy" id="1314802"/>
    <lineage>
        <taxon>Eukaryota</taxon>
        <taxon>Fungi</taxon>
        <taxon>Dikarya</taxon>
        <taxon>Ascomycota</taxon>
        <taxon>Pezizomycotina</taxon>
        <taxon>Dothideomycetes</taxon>
        <taxon>Pleosporomycetidae</taxon>
        <taxon>Pleosporales</taxon>
        <taxon>Melanommataceae</taxon>
        <taxon>Melanomma</taxon>
    </lineage>
</organism>
<evidence type="ECO:0000313" key="3">
    <source>
        <dbReference type="Proteomes" id="UP000799757"/>
    </source>
</evidence>
<name>A0A6A6X2M5_9PLEO</name>
<dbReference type="AlphaFoldDB" id="A0A6A6X2M5"/>
<accession>A0A6A6X2M5</accession>
<evidence type="ECO:0000256" key="1">
    <source>
        <dbReference type="SAM" id="MobiDB-lite"/>
    </source>
</evidence>
<dbReference type="Proteomes" id="UP000799757">
    <property type="component" value="Unassembled WGS sequence"/>
</dbReference>
<protein>
    <submittedName>
        <fullName evidence="2">Uncharacterized protein</fullName>
    </submittedName>
</protein>
<evidence type="ECO:0000313" key="2">
    <source>
        <dbReference type="EMBL" id="KAF2790760.1"/>
    </source>
</evidence>
<sequence length="129" mass="14706">MPEARLSNPRKRRHSEQPTPQHVCKRRKPSPLNGSQYPPAFWDNLSKIHLTKRAVKELDRRNSRQTYLRPDRRITRRVFAELKKSSQPPKPPRANGGSARKICCRVDQLVGGGNPKLSTPSTSPTYPTS</sequence>
<feature type="compositionally biased region" description="Low complexity" evidence="1">
    <location>
        <begin position="118"/>
        <end position="129"/>
    </location>
</feature>
<gene>
    <name evidence="2" type="ORF">K505DRAFT_327349</name>
</gene>